<name>A0AAW1SI12_9CHLO</name>
<sequence length="317" mass="35368">MKPDWAGDDLLSRLVNAAIGFKPLYALMKVGAKHVLQSTAEQNGVPWRATVRQLQNTPEIQEIRAELENPKVEYPDYYVQPFHAYEEGNLNWLAAFEVESATYSMALRTFPDQGLSPAQAQQRLRDGIHGALRDFQRRHSARALEDAVDIGCSAGVSSRFLAAEFPNAQVIGVDLSPHFLAVAEWRERTEPRPGRRRVRYRHAPMEATSLASGCADVVAASFVIHECRPGAIRALIAEARRLLRPCGVLLLADNNPRSKTIQNLPPALFTLMKSTEPWSDEYYQMDIEEAMREAGFLGVETAEADHRHRAVLGLAPS</sequence>
<dbReference type="CDD" id="cd02440">
    <property type="entry name" value="AdoMet_MTases"/>
    <property type="match status" value="1"/>
</dbReference>
<dbReference type="PANTHER" id="PTHR42912">
    <property type="entry name" value="METHYLTRANSFERASE"/>
    <property type="match status" value="1"/>
</dbReference>
<reference evidence="2 3" key="1">
    <citation type="journal article" date="2024" name="Nat. Commun.">
        <title>Phylogenomics reveals the evolutionary origins of lichenization in chlorophyte algae.</title>
        <authorList>
            <person name="Puginier C."/>
            <person name="Libourel C."/>
            <person name="Otte J."/>
            <person name="Skaloud P."/>
            <person name="Haon M."/>
            <person name="Grisel S."/>
            <person name="Petersen M."/>
            <person name="Berrin J.G."/>
            <person name="Delaux P.M."/>
            <person name="Dal Grande F."/>
            <person name="Keller J."/>
        </authorList>
    </citation>
    <scope>NUCLEOTIDE SEQUENCE [LARGE SCALE GENOMIC DNA]</scope>
    <source>
        <strain evidence="2 3">SAG 245.80</strain>
    </source>
</reference>
<dbReference type="SUPFAM" id="SSF53335">
    <property type="entry name" value="S-adenosyl-L-methionine-dependent methyltransferases"/>
    <property type="match status" value="1"/>
</dbReference>
<organism evidence="2 3">
    <name type="scientific">Elliptochloris bilobata</name>
    <dbReference type="NCBI Taxonomy" id="381761"/>
    <lineage>
        <taxon>Eukaryota</taxon>
        <taxon>Viridiplantae</taxon>
        <taxon>Chlorophyta</taxon>
        <taxon>core chlorophytes</taxon>
        <taxon>Trebouxiophyceae</taxon>
        <taxon>Trebouxiophyceae incertae sedis</taxon>
        <taxon>Elliptochloris clade</taxon>
        <taxon>Elliptochloris</taxon>
    </lineage>
</organism>
<dbReference type="GO" id="GO:0008168">
    <property type="term" value="F:methyltransferase activity"/>
    <property type="evidence" value="ECO:0007669"/>
    <property type="project" value="TreeGrafter"/>
</dbReference>
<evidence type="ECO:0000313" key="3">
    <source>
        <dbReference type="Proteomes" id="UP001445335"/>
    </source>
</evidence>
<dbReference type="InterPro" id="IPR050508">
    <property type="entry name" value="Methyltransf_Superfamily"/>
</dbReference>
<dbReference type="AlphaFoldDB" id="A0AAW1SI12"/>
<dbReference type="Pfam" id="PF13649">
    <property type="entry name" value="Methyltransf_25"/>
    <property type="match status" value="1"/>
</dbReference>
<comment type="caution">
    <text evidence="2">The sequence shown here is derived from an EMBL/GenBank/DDBJ whole genome shotgun (WGS) entry which is preliminary data.</text>
</comment>
<dbReference type="Gene3D" id="3.40.50.150">
    <property type="entry name" value="Vaccinia Virus protein VP39"/>
    <property type="match status" value="1"/>
</dbReference>
<dbReference type="InterPro" id="IPR041698">
    <property type="entry name" value="Methyltransf_25"/>
</dbReference>
<dbReference type="Proteomes" id="UP001445335">
    <property type="component" value="Unassembled WGS sequence"/>
</dbReference>
<gene>
    <name evidence="2" type="ORF">WJX81_005871</name>
</gene>
<evidence type="ECO:0000313" key="2">
    <source>
        <dbReference type="EMBL" id="KAK9845916.1"/>
    </source>
</evidence>
<keyword evidence="3" id="KW-1185">Reference proteome</keyword>
<dbReference type="PANTHER" id="PTHR42912:SF80">
    <property type="entry name" value="METHYLTRANSFERASE DOMAIN-CONTAINING PROTEIN"/>
    <property type="match status" value="1"/>
</dbReference>
<dbReference type="EMBL" id="JALJOU010000002">
    <property type="protein sequence ID" value="KAK9845916.1"/>
    <property type="molecule type" value="Genomic_DNA"/>
</dbReference>
<dbReference type="InterPro" id="IPR029063">
    <property type="entry name" value="SAM-dependent_MTases_sf"/>
</dbReference>
<evidence type="ECO:0000259" key="1">
    <source>
        <dbReference type="Pfam" id="PF13649"/>
    </source>
</evidence>
<feature type="domain" description="Methyltransferase" evidence="1">
    <location>
        <begin position="148"/>
        <end position="247"/>
    </location>
</feature>
<protein>
    <recommendedName>
        <fullName evidence="1">Methyltransferase domain-containing protein</fullName>
    </recommendedName>
</protein>
<proteinExistence type="predicted"/>
<accession>A0AAW1SI12</accession>